<keyword evidence="2" id="KW-1185">Reference proteome</keyword>
<accession>A0A0C9TK90</accession>
<dbReference type="Proteomes" id="UP000053647">
    <property type="component" value="Unassembled WGS sequence"/>
</dbReference>
<reference evidence="2" key="2">
    <citation type="submission" date="2015-01" db="EMBL/GenBank/DDBJ databases">
        <title>Evolutionary Origins and Diversification of the Mycorrhizal Mutualists.</title>
        <authorList>
            <consortium name="DOE Joint Genome Institute"/>
            <consortium name="Mycorrhizal Genomics Consortium"/>
            <person name="Kohler A."/>
            <person name="Kuo A."/>
            <person name="Nagy L.G."/>
            <person name="Floudas D."/>
            <person name="Copeland A."/>
            <person name="Barry K.W."/>
            <person name="Cichocki N."/>
            <person name="Veneault-Fourrey C."/>
            <person name="LaButti K."/>
            <person name="Lindquist E.A."/>
            <person name="Lipzen A."/>
            <person name="Lundell T."/>
            <person name="Morin E."/>
            <person name="Murat C."/>
            <person name="Riley R."/>
            <person name="Ohm R."/>
            <person name="Sun H."/>
            <person name="Tunlid A."/>
            <person name="Henrissat B."/>
            <person name="Grigoriev I.V."/>
            <person name="Hibbett D.S."/>
            <person name="Martin F."/>
        </authorList>
    </citation>
    <scope>NUCLEOTIDE SEQUENCE [LARGE SCALE GENOMIC DNA]</scope>
    <source>
        <strain evidence="2">ATCC 200175</strain>
    </source>
</reference>
<gene>
    <name evidence="1" type="ORF">PAXINDRAFT_89901</name>
</gene>
<proteinExistence type="predicted"/>
<sequence>IGEPEEGLDVLHFAGFRPIPNCLDFFWGHRQTRRGKTITKVLDGVRVPFTLLGFRIKSVFAQTTQDFTYMLLMGSHVTRVDKNVIEVYHDTDI</sequence>
<feature type="non-terminal residue" evidence="1">
    <location>
        <position position="1"/>
    </location>
</feature>
<name>A0A0C9TK90_PAXIN</name>
<dbReference type="AlphaFoldDB" id="A0A0C9TK90"/>
<dbReference type="HOGENOM" id="CLU_2405394_0_0_1"/>
<evidence type="ECO:0000313" key="2">
    <source>
        <dbReference type="Proteomes" id="UP000053647"/>
    </source>
</evidence>
<dbReference type="OrthoDB" id="3046524at2759"/>
<evidence type="ECO:0000313" key="1">
    <source>
        <dbReference type="EMBL" id="KIJ07746.1"/>
    </source>
</evidence>
<reference evidence="1 2" key="1">
    <citation type="submission" date="2014-06" db="EMBL/GenBank/DDBJ databases">
        <authorList>
            <consortium name="DOE Joint Genome Institute"/>
            <person name="Kuo A."/>
            <person name="Kohler A."/>
            <person name="Nagy L.G."/>
            <person name="Floudas D."/>
            <person name="Copeland A."/>
            <person name="Barry K.W."/>
            <person name="Cichocki N."/>
            <person name="Veneault-Fourrey C."/>
            <person name="LaButti K."/>
            <person name="Lindquist E.A."/>
            <person name="Lipzen A."/>
            <person name="Lundell T."/>
            <person name="Morin E."/>
            <person name="Murat C."/>
            <person name="Sun H."/>
            <person name="Tunlid A."/>
            <person name="Henrissat B."/>
            <person name="Grigoriev I.V."/>
            <person name="Hibbett D.S."/>
            <person name="Martin F."/>
            <person name="Nordberg H.P."/>
            <person name="Cantor M.N."/>
            <person name="Hua S.X."/>
        </authorList>
    </citation>
    <scope>NUCLEOTIDE SEQUENCE [LARGE SCALE GENOMIC DNA]</scope>
    <source>
        <strain evidence="1 2">ATCC 200175</strain>
    </source>
</reference>
<organism evidence="1 2">
    <name type="scientific">Paxillus involutus ATCC 200175</name>
    <dbReference type="NCBI Taxonomy" id="664439"/>
    <lineage>
        <taxon>Eukaryota</taxon>
        <taxon>Fungi</taxon>
        <taxon>Dikarya</taxon>
        <taxon>Basidiomycota</taxon>
        <taxon>Agaricomycotina</taxon>
        <taxon>Agaricomycetes</taxon>
        <taxon>Agaricomycetidae</taxon>
        <taxon>Boletales</taxon>
        <taxon>Paxilineae</taxon>
        <taxon>Paxillaceae</taxon>
        <taxon>Paxillus</taxon>
    </lineage>
</organism>
<protein>
    <submittedName>
        <fullName evidence="1">Uncharacterized protein</fullName>
    </submittedName>
</protein>
<dbReference type="EMBL" id="KN819797">
    <property type="protein sequence ID" value="KIJ07746.1"/>
    <property type="molecule type" value="Genomic_DNA"/>
</dbReference>